<dbReference type="WBParaSite" id="nRc.2.0.1.t31496-RA">
    <property type="protein sequence ID" value="nRc.2.0.1.t31496-RA"/>
    <property type="gene ID" value="nRc.2.0.1.g31496"/>
</dbReference>
<evidence type="ECO:0000313" key="2">
    <source>
        <dbReference type="WBParaSite" id="nRc.2.0.1.t31496-RA"/>
    </source>
</evidence>
<organism evidence="1 2">
    <name type="scientific">Romanomermis culicivorax</name>
    <name type="common">Nematode worm</name>
    <dbReference type="NCBI Taxonomy" id="13658"/>
    <lineage>
        <taxon>Eukaryota</taxon>
        <taxon>Metazoa</taxon>
        <taxon>Ecdysozoa</taxon>
        <taxon>Nematoda</taxon>
        <taxon>Enoplea</taxon>
        <taxon>Dorylaimia</taxon>
        <taxon>Mermithida</taxon>
        <taxon>Mermithoidea</taxon>
        <taxon>Mermithidae</taxon>
        <taxon>Romanomermis</taxon>
    </lineage>
</organism>
<name>A0A915JYG1_ROMCU</name>
<dbReference type="AlphaFoldDB" id="A0A915JYG1"/>
<protein>
    <submittedName>
        <fullName evidence="2">Uncharacterized protein</fullName>
    </submittedName>
</protein>
<proteinExistence type="predicted"/>
<reference evidence="2" key="1">
    <citation type="submission" date="2022-11" db="UniProtKB">
        <authorList>
            <consortium name="WormBaseParasite"/>
        </authorList>
    </citation>
    <scope>IDENTIFICATION</scope>
</reference>
<sequence length="66" mass="7780">MEPTWTQEAISKLKEAKLHLKVATWKENGECGVEDEEEPYEDPVMLDPHLEYEITLLAPPFYRIYN</sequence>
<keyword evidence="1" id="KW-1185">Reference proteome</keyword>
<evidence type="ECO:0000313" key="1">
    <source>
        <dbReference type="Proteomes" id="UP000887565"/>
    </source>
</evidence>
<accession>A0A915JYG1</accession>
<dbReference type="Proteomes" id="UP000887565">
    <property type="component" value="Unplaced"/>
</dbReference>